<gene>
    <name evidence="5" type="ORF">Vretifemale_3126</name>
    <name evidence="6" type="ORF">Vretimale_4515</name>
</gene>
<dbReference type="Proteomes" id="UP000747110">
    <property type="component" value="Unassembled WGS sequence"/>
</dbReference>
<dbReference type="Proteomes" id="UP000722791">
    <property type="component" value="Unassembled WGS sequence"/>
</dbReference>
<dbReference type="PANTHER" id="PTHR30457:SF0">
    <property type="entry name" value="PHOSPHATASE, PUTATIVE (AFU_ORTHOLOGUE AFUA_4G01070)-RELATED"/>
    <property type="match status" value="1"/>
</dbReference>
<dbReference type="OrthoDB" id="202825at2759"/>
<comment type="caution">
    <text evidence="5">The sequence shown here is derived from an EMBL/GenBank/DDBJ whole genome shotgun (WGS) entry which is preliminary data.</text>
</comment>
<dbReference type="PANTHER" id="PTHR30457">
    <property type="entry name" value="5'-NUCLEOTIDASE SURE"/>
    <property type="match status" value="1"/>
</dbReference>
<organism evidence="5 7">
    <name type="scientific">Volvox reticuliferus</name>
    <dbReference type="NCBI Taxonomy" id="1737510"/>
    <lineage>
        <taxon>Eukaryota</taxon>
        <taxon>Viridiplantae</taxon>
        <taxon>Chlorophyta</taxon>
        <taxon>core chlorophytes</taxon>
        <taxon>Chlorophyceae</taxon>
        <taxon>CS clade</taxon>
        <taxon>Chlamydomonadales</taxon>
        <taxon>Volvocaceae</taxon>
        <taxon>Volvox</taxon>
    </lineage>
</organism>
<keyword evidence="3" id="KW-0378">Hydrolase</keyword>
<dbReference type="Gene3D" id="3.40.1210.10">
    <property type="entry name" value="Survival protein SurE-like phosphatase/nucleotidase"/>
    <property type="match status" value="1"/>
</dbReference>
<comment type="similarity">
    <text evidence="1">Belongs to the SurE nucleotidase family.</text>
</comment>
<reference evidence="5" key="1">
    <citation type="journal article" date="2021" name="Proc. Natl. Acad. Sci. U.S.A.">
        <title>Three genomes in the algal genus Volvox reveal the fate of a haploid sex-determining region after a transition to homothallism.</title>
        <authorList>
            <person name="Yamamoto K."/>
            <person name="Hamaji T."/>
            <person name="Kawai-Toyooka H."/>
            <person name="Matsuzaki R."/>
            <person name="Takahashi F."/>
            <person name="Nishimura Y."/>
            <person name="Kawachi M."/>
            <person name="Noguchi H."/>
            <person name="Minakuchi Y."/>
            <person name="Umen J.G."/>
            <person name="Toyoda A."/>
            <person name="Nozaki H."/>
        </authorList>
    </citation>
    <scope>NUCLEOTIDE SEQUENCE</scope>
    <source>
        <strain evidence="6">NIES-3785</strain>
        <strain evidence="5">NIES-3786</strain>
    </source>
</reference>
<dbReference type="InterPro" id="IPR036523">
    <property type="entry name" value="SurE-like_sf"/>
</dbReference>
<name>A0A8J4FJ27_9CHLO</name>
<keyword evidence="7" id="KW-1185">Reference proteome</keyword>
<dbReference type="EMBL" id="BNCQ01000006">
    <property type="protein sequence ID" value="GIL99319.1"/>
    <property type="molecule type" value="Genomic_DNA"/>
</dbReference>
<dbReference type="GO" id="GO:0008252">
    <property type="term" value="F:nucleotidase activity"/>
    <property type="evidence" value="ECO:0007669"/>
    <property type="project" value="InterPro"/>
</dbReference>
<evidence type="ECO:0000313" key="7">
    <source>
        <dbReference type="Proteomes" id="UP000747110"/>
    </source>
</evidence>
<sequence>MIKMRRLLMSKSSTSVLLFQHKDRTCSHFALTRSRSSTVAVRAAEPCLVLSNDDGIESPALQSLAAKLRQETGQRVLVIAPARNKSAASMGLTLRNDMELRVRPDLGPDTYALAGTPTDCMMVALDATKGLLRALDLHPIIALSGPNYGPNMGTDVLLSGTVGAARTAGLYGVPSLASSSTSTDKRSALDNAVGATLALTKMAMTALGKRPARNWPRNHVVVGGIGRRHVASTCEYESLPHNWVMDVEQVLVDAFQDGDVFLNLNVPADWQPATGRVQTTGLGLMFYRDSYVVSVPGQSSPAAAMMEGRLQPALVAAVEMTNGNGNGNGNGGVFSTSSIELASGNGNGKGNGGSNGIRTDVIQDIAEALAAGHPVIYNNAYDTRRTMQIDRSDVMALQAGHVSISTLQTWPEGHTLCLSDRVMSRALLSAHDGMPAWLQPRRGQYQQA</sequence>
<evidence type="ECO:0000313" key="6">
    <source>
        <dbReference type="EMBL" id="GIL99319.1"/>
    </source>
</evidence>
<evidence type="ECO:0000259" key="4">
    <source>
        <dbReference type="Pfam" id="PF01975"/>
    </source>
</evidence>
<dbReference type="GO" id="GO:0046872">
    <property type="term" value="F:metal ion binding"/>
    <property type="evidence" value="ECO:0007669"/>
    <property type="project" value="UniProtKB-KW"/>
</dbReference>
<evidence type="ECO:0000313" key="5">
    <source>
        <dbReference type="EMBL" id="GIL72833.1"/>
    </source>
</evidence>
<proteinExistence type="inferred from homology"/>
<dbReference type="InterPro" id="IPR002828">
    <property type="entry name" value="SurE-like_Pase/nucleotidase"/>
</dbReference>
<evidence type="ECO:0000256" key="2">
    <source>
        <dbReference type="ARBA" id="ARBA00022723"/>
    </source>
</evidence>
<protein>
    <recommendedName>
        <fullName evidence="4">Survival protein SurE-like phosphatase/nucleotidase domain-containing protein</fullName>
    </recommendedName>
</protein>
<dbReference type="Pfam" id="PF01975">
    <property type="entry name" value="SurE"/>
    <property type="match status" value="1"/>
</dbReference>
<dbReference type="SUPFAM" id="SSF64167">
    <property type="entry name" value="SurE-like"/>
    <property type="match status" value="1"/>
</dbReference>
<evidence type="ECO:0000256" key="3">
    <source>
        <dbReference type="ARBA" id="ARBA00022801"/>
    </source>
</evidence>
<dbReference type="EMBL" id="BNCP01000004">
    <property type="protein sequence ID" value="GIL72833.1"/>
    <property type="molecule type" value="Genomic_DNA"/>
</dbReference>
<evidence type="ECO:0000256" key="1">
    <source>
        <dbReference type="ARBA" id="ARBA00011062"/>
    </source>
</evidence>
<keyword evidence="2" id="KW-0479">Metal-binding</keyword>
<accession>A0A8J4FJ27</accession>
<dbReference type="InterPro" id="IPR030048">
    <property type="entry name" value="SurE"/>
</dbReference>
<dbReference type="AlphaFoldDB" id="A0A8J4FJ27"/>
<feature type="domain" description="Survival protein SurE-like phosphatase/nucleotidase" evidence="4">
    <location>
        <begin position="49"/>
        <end position="282"/>
    </location>
</feature>